<accession>A0A8S5T8T0</accession>
<dbReference type="EMBL" id="BK032769">
    <property type="protein sequence ID" value="DAF59383.1"/>
    <property type="molecule type" value="Genomic_DNA"/>
</dbReference>
<reference evidence="1" key="1">
    <citation type="journal article" date="2021" name="Proc. Natl. Acad. Sci. U.S.A.">
        <title>A Catalog of Tens of Thousands of Viruses from Human Metagenomes Reveals Hidden Associations with Chronic Diseases.</title>
        <authorList>
            <person name="Tisza M.J."/>
            <person name="Buck C.B."/>
        </authorList>
    </citation>
    <scope>NUCLEOTIDE SEQUENCE</scope>
    <source>
        <strain evidence="1">CtQQg4</strain>
    </source>
</reference>
<name>A0A8S5T8T0_9CAUD</name>
<protein>
    <submittedName>
        <fullName evidence="1">Galanin message associated peptide (GMAP)</fullName>
    </submittedName>
</protein>
<sequence length="31" mass="3717">MNGYDSNLIESRLHSRNEPLLLEYLTFIHLK</sequence>
<evidence type="ECO:0000313" key="1">
    <source>
        <dbReference type="EMBL" id="DAF59383.1"/>
    </source>
</evidence>
<organism evidence="1">
    <name type="scientific">Myoviridae sp. ctQQg4</name>
    <dbReference type="NCBI Taxonomy" id="2827686"/>
    <lineage>
        <taxon>Viruses</taxon>
        <taxon>Duplodnaviria</taxon>
        <taxon>Heunggongvirae</taxon>
        <taxon>Uroviricota</taxon>
        <taxon>Caudoviricetes</taxon>
    </lineage>
</organism>
<proteinExistence type="predicted"/>